<dbReference type="Proteomes" id="UP001189429">
    <property type="component" value="Unassembled WGS sequence"/>
</dbReference>
<keyword evidence="4" id="KW-1185">Reference proteome</keyword>
<reference evidence="3" key="1">
    <citation type="submission" date="2023-10" db="EMBL/GenBank/DDBJ databases">
        <authorList>
            <person name="Chen Y."/>
            <person name="Shah S."/>
            <person name="Dougan E. K."/>
            <person name="Thang M."/>
            <person name="Chan C."/>
        </authorList>
    </citation>
    <scope>NUCLEOTIDE SEQUENCE [LARGE SCALE GENOMIC DNA]</scope>
</reference>
<keyword evidence="2" id="KW-1133">Transmembrane helix</keyword>
<feature type="transmembrane region" description="Helical" evidence="2">
    <location>
        <begin position="55"/>
        <end position="77"/>
    </location>
</feature>
<feature type="compositionally biased region" description="Basic and acidic residues" evidence="1">
    <location>
        <begin position="256"/>
        <end position="273"/>
    </location>
</feature>
<proteinExistence type="predicted"/>
<keyword evidence="2" id="KW-0812">Transmembrane</keyword>
<dbReference type="EMBL" id="CAUYUJ010005252">
    <property type="protein sequence ID" value="CAK0812903.1"/>
    <property type="molecule type" value="Genomic_DNA"/>
</dbReference>
<feature type="region of interest" description="Disordered" evidence="1">
    <location>
        <begin position="223"/>
        <end position="325"/>
    </location>
</feature>
<evidence type="ECO:0008006" key="5">
    <source>
        <dbReference type="Google" id="ProtNLM"/>
    </source>
</evidence>
<gene>
    <name evidence="3" type="ORF">PCOR1329_LOCUS17038</name>
</gene>
<keyword evidence="2" id="KW-0472">Membrane</keyword>
<feature type="non-terminal residue" evidence="3">
    <location>
        <position position="1"/>
    </location>
</feature>
<organism evidence="3 4">
    <name type="scientific">Prorocentrum cordatum</name>
    <dbReference type="NCBI Taxonomy" id="2364126"/>
    <lineage>
        <taxon>Eukaryota</taxon>
        <taxon>Sar</taxon>
        <taxon>Alveolata</taxon>
        <taxon>Dinophyceae</taxon>
        <taxon>Prorocentrales</taxon>
        <taxon>Prorocentraceae</taxon>
        <taxon>Prorocentrum</taxon>
    </lineage>
</organism>
<feature type="region of interest" description="Disordered" evidence="1">
    <location>
        <begin position="349"/>
        <end position="378"/>
    </location>
</feature>
<evidence type="ECO:0000256" key="1">
    <source>
        <dbReference type="SAM" id="MobiDB-lite"/>
    </source>
</evidence>
<feature type="compositionally biased region" description="Low complexity" evidence="1">
    <location>
        <begin position="287"/>
        <end position="296"/>
    </location>
</feature>
<comment type="caution">
    <text evidence="3">The sequence shown here is derived from an EMBL/GenBank/DDBJ whole genome shotgun (WGS) entry which is preliminary data.</text>
</comment>
<sequence>TAACPVYKVIGNEFCGTVGECMFTVFRCYMGDCSKLDGTSMIPELSKHYGAKFNISYAAGMILVMLGLFNVVTAVFVHSVEEGISNEERSYKKKHEWAGKNIRRKLKKFCNYVQMNHNHNFGGKCQFQDQTWTAAQLTAIFKDPRATSILSELDIDASEYCGTDAVDTYNLYNKIRLTDVFDIDEIDGIVNAEKMLSTLAYMQGLTHMDRDVMTSLKIQQLQRFGGAAGQGRGAPGGRRREAPGQRGGHRAGACGRRGERRGEPARGPDRGAPQEEDQAQARCGDPAAGRPRALMRAPRRRRKRSALGAAHVDEQAKRHTQQSRRLLARRESGEQAMLGSFLSFSASGGPHQAPGLSTTCSGGKASPGEDVQTSWGHQHRSLPPSLLCPPPLSLPPFSCSGALVSIIIASVTTVVPRRRPV</sequence>
<accession>A0ABN9R2C9</accession>
<name>A0ABN9R2C9_9DINO</name>
<evidence type="ECO:0000313" key="4">
    <source>
        <dbReference type="Proteomes" id="UP001189429"/>
    </source>
</evidence>
<protein>
    <recommendedName>
        <fullName evidence="5">Ion transport domain-containing protein</fullName>
    </recommendedName>
</protein>
<evidence type="ECO:0000313" key="3">
    <source>
        <dbReference type="EMBL" id="CAK0812903.1"/>
    </source>
</evidence>
<feature type="compositionally biased region" description="Gly residues" evidence="1">
    <location>
        <begin position="226"/>
        <end position="236"/>
    </location>
</feature>
<evidence type="ECO:0000256" key="2">
    <source>
        <dbReference type="SAM" id="Phobius"/>
    </source>
</evidence>